<feature type="domain" description="Asl1-like glycosyl hydrolase catalytic" evidence="2">
    <location>
        <begin position="46"/>
        <end position="266"/>
    </location>
</feature>
<dbReference type="OMA" id="WYDINST"/>
<dbReference type="STRING" id="698492.A0A0E9NF55"/>
<dbReference type="Pfam" id="PF11790">
    <property type="entry name" value="Glyco_hydro_cc"/>
    <property type="match status" value="1"/>
</dbReference>
<dbReference type="GO" id="GO:0009277">
    <property type="term" value="C:fungal-type cell wall"/>
    <property type="evidence" value="ECO:0007669"/>
    <property type="project" value="TreeGrafter"/>
</dbReference>
<dbReference type="GO" id="GO:0071966">
    <property type="term" value="P:fungal-type cell wall polysaccharide metabolic process"/>
    <property type="evidence" value="ECO:0007669"/>
    <property type="project" value="TreeGrafter"/>
</dbReference>
<name>A0A0E9NF55_SAICN</name>
<dbReference type="InterPro" id="IPR024655">
    <property type="entry name" value="Asl1_glyco_hydro_catalytic"/>
</dbReference>
<keyword evidence="1" id="KW-0732">Signal</keyword>
<accession>A0A0E9NF55</accession>
<dbReference type="AlphaFoldDB" id="A0A0E9NF55"/>
<reference evidence="3 4" key="3">
    <citation type="journal article" date="2015" name="Genome Announc.">
        <title>Draft Genome Sequence of the Archiascomycetous Yeast Saitoella complicata.</title>
        <authorList>
            <person name="Yamauchi K."/>
            <person name="Kondo S."/>
            <person name="Hamamoto M."/>
            <person name="Takahashi Y."/>
            <person name="Ogura Y."/>
            <person name="Hayashi T."/>
            <person name="Nishida H."/>
        </authorList>
    </citation>
    <scope>NUCLEOTIDE SEQUENCE [LARGE SCALE GENOMIC DNA]</scope>
    <source>
        <strain evidence="3 4">NRRL Y-17804</strain>
    </source>
</reference>
<dbReference type="EMBL" id="BACD03000012">
    <property type="protein sequence ID" value="GAO48030.1"/>
    <property type="molecule type" value="Genomic_DNA"/>
</dbReference>
<feature type="signal peptide" evidence="1">
    <location>
        <begin position="1"/>
        <end position="20"/>
    </location>
</feature>
<dbReference type="PANTHER" id="PTHR34154">
    <property type="entry name" value="ALKALI-SENSITIVE LINKAGE PROTEIN 1"/>
    <property type="match status" value="1"/>
</dbReference>
<gene>
    <name evidence="3" type="ORF">G7K_2218-t1</name>
</gene>
<keyword evidence="4" id="KW-1185">Reference proteome</keyword>
<dbReference type="InterPro" id="IPR017853">
    <property type="entry name" value="GH"/>
</dbReference>
<dbReference type="Gene3D" id="3.20.20.80">
    <property type="entry name" value="Glycosidases"/>
    <property type="match status" value="1"/>
</dbReference>
<reference evidence="3 4" key="2">
    <citation type="journal article" date="2014" name="J. Gen. Appl. Microbiol.">
        <title>The early diverging ascomycetous budding yeast Saitoella complicata has three histone deacetylases belonging to the Clr6, Hos2, and Rpd3 lineages.</title>
        <authorList>
            <person name="Nishida H."/>
            <person name="Matsumoto T."/>
            <person name="Kondo S."/>
            <person name="Hamamoto M."/>
            <person name="Yoshikawa H."/>
        </authorList>
    </citation>
    <scope>NUCLEOTIDE SEQUENCE [LARGE SCALE GENOMIC DNA]</scope>
    <source>
        <strain evidence="3 4">NRRL Y-17804</strain>
    </source>
</reference>
<reference evidence="3 4" key="1">
    <citation type="journal article" date="2011" name="J. Gen. Appl. Microbiol.">
        <title>Draft genome sequencing of the enigmatic yeast Saitoella complicata.</title>
        <authorList>
            <person name="Nishida H."/>
            <person name="Hamamoto M."/>
            <person name="Sugiyama J."/>
        </authorList>
    </citation>
    <scope>NUCLEOTIDE SEQUENCE [LARGE SCALE GENOMIC DNA]</scope>
    <source>
        <strain evidence="3 4">NRRL Y-17804</strain>
    </source>
</reference>
<protein>
    <recommendedName>
        <fullName evidence="2">Asl1-like glycosyl hydrolase catalytic domain-containing protein</fullName>
    </recommendedName>
</protein>
<dbReference type="InterPro" id="IPR053183">
    <property type="entry name" value="ASL1"/>
</dbReference>
<sequence length="330" mass="34864">MKGSPLLLLTAFSLLTTTLAANTTSPTPKRGLINPGNVTTGTIDLQTFLKSPSLTWVYDYTNEPPSPSSEYGSLNFVPQQWNADSASQLANTVEGDTNITHVLGFNEPDASGNGQSGMEPAYAAEVWKEYIEPLAAKGIKLGAPAVTGSPVGKVWLQQFFGNCTSCTIDFIPLHYYGTFEGLASHCGDIYYSFSNRTLWITEFALDNASEEDTLGMMQTSLEWLDGLEWVERYAWFGSFRSDVSNVGGNAAFLDGEGEVTALGRLYLGNITAVEGADQVSSGTGATSSGGSSSSTCSTGSSCVSAGWKVGVEVGHVAMGLALGVFVVMLA</sequence>
<dbReference type="PANTHER" id="PTHR34154:SF3">
    <property type="entry name" value="ALKALI-SENSITIVE LINKAGE PROTEIN 1"/>
    <property type="match status" value="1"/>
</dbReference>
<evidence type="ECO:0000313" key="3">
    <source>
        <dbReference type="EMBL" id="GAO48030.1"/>
    </source>
</evidence>
<dbReference type="SUPFAM" id="SSF51445">
    <property type="entry name" value="(Trans)glycosidases"/>
    <property type="match status" value="1"/>
</dbReference>
<evidence type="ECO:0000256" key="1">
    <source>
        <dbReference type="SAM" id="SignalP"/>
    </source>
</evidence>
<feature type="chain" id="PRO_5002430495" description="Asl1-like glycosyl hydrolase catalytic domain-containing protein" evidence="1">
    <location>
        <begin position="21"/>
        <end position="330"/>
    </location>
</feature>
<organism evidence="3 4">
    <name type="scientific">Saitoella complicata (strain BCRC 22490 / CBS 7301 / JCM 7358 / NBRC 10748 / NRRL Y-17804)</name>
    <dbReference type="NCBI Taxonomy" id="698492"/>
    <lineage>
        <taxon>Eukaryota</taxon>
        <taxon>Fungi</taxon>
        <taxon>Dikarya</taxon>
        <taxon>Ascomycota</taxon>
        <taxon>Taphrinomycotina</taxon>
        <taxon>Taphrinomycotina incertae sedis</taxon>
        <taxon>Saitoella</taxon>
    </lineage>
</organism>
<evidence type="ECO:0000313" key="4">
    <source>
        <dbReference type="Proteomes" id="UP000033140"/>
    </source>
</evidence>
<evidence type="ECO:0000259" key="2">
    <source>
        <dbReference type="Pfam" id="PF11790"/>
    </source>
</evidence>
<dbReference type="Proteomes" id="UP000033140">
    <property type="component" value="Unassembled WGS sequence"/>
</dbReference>
<comment type="caution">
    <text evidence="3">The sequence shown here is derived from an EMBL/GenBank/DDBJ whole genome shotgun (WGS) entry which is preliminary data.</text>
</comment>
<proteinExistence type="predicted"/>